<dbReference type="InterPro" id="IPR011716">
    <property type="entry name" value="TPR-3"/>
</dbReference>
<feature type="repeat" description="TPR" evidence="1">
    <location>
        <begin position="407"/>
        <end position="440"/>
    </location>
</feature>
<dbReference type="Pfam" id="PF12770">
    <property type="entry name" value="CHAT"/>
    <property type="match status" value="1"/>
</dbReference>
<dbReference type="Pfam" id="PF13424">
    <property type="entry name" value="TPR_12"/>
    <property type="match status" value="5"/>
</dbReference>
<feature type="coiled-coil region" evidence="2">
    <location>
        <begin position="131"/>
        <end position="158"/>
    </location>
</feature>
<proteinExistence type="predicted"/>
<evidence type="ECO:0000313" key="6">
    <source>
        <dbReference type="Proteomes" id="UP000658514"/>
    </source>
</evidence>
<dbReference type="RefSeq" id="WP_190538720.1">
    <property type="nucleotide sequence ID" value="NZ_CAWPNO010000051.1"/>
</dbReference>
<dbReference type="PANTHER" id="PTHR10098:SF108">
    <property type="entry name" value="TETRATRICOPEPTIDE REPEAT PROTEIN 28"/>
    <property type="match status" value="1"/>
</dbReference>
<feature type="repeat" description="TPR" evidence="1">
    <location>
        <begin position="285"/>
        <end position="318"/>
    </location>
</feature>
<reference evidence="5 6" key="1">
    <citation type="journal article" date="2020" name="ISME J.">
        <title>Comparative genomics reveals insights into cyanobacterial evolution and habitat adaptation.</title>
        <authorList>
            <person name="Chen M.Y."/>
            <person name="Teng W.K."/>
            <person name="Zhao L."/>
            <person name="Hu C.X."/>
            <person name="Zhou Y.K."/>
            <person name="Han B.P."/>
            <person name="Song L.R."/>
            <person name="Shu W.S."/>
        </authorList>
    </citation>
    <scope>NUCLEOTIDE SEQUENCE [LARGE SCALE GENOMIC DNA]</scope>
    <source>
        <strain evidence="5 6">FACHB-288</strain>
    </source>
</reference>
<dbReference type="SMART" id="SM00028">
    <property type="entry name" value="TPR"/>
    <property type="match status" value="11"/>
</dbReference>
<comment type="caution">
    <text evidence="5">The sequence shown here is derived from an EMBL/GenBank/DDBJ whole genome shotgun (WGS) entry which is preliminary data.</text>
</comment>
<feature type="repeat" description="TPR" evidence="1">
    <location>
        <begin position="367"/>
        <end position="400"/>
    </location>
</feature>
<dbReference type="PROSITE" id="PS50005">
    <property type="entry name" value="TPR"/>
    <property type="match status" value="9"/>
</dbReference>
<keyword evidence="6" id="KW-1185">Reference proteome</keyword>
<gene>
    <name evidence="4" type="ORF">H6G24_01445</name>
    <name evidence="5" type="ORF">H6G24_03260</name>
</gene>
<keyword evidence="2" id="KW-0175">Coiled coil</keyword>
<feature type="domain" description="CHAT" evidence="3">
    <location>
        <begin position="634"/>
        <end position="911"/>
    </location>
</feature>
<dbReference type="SUPFAM" id="SSF48452">
    <property type="entry name" value="TPR-like"/>
    <property type="match status" value="3"/>
</dbReference>
<feature type="repeat" description="TPR" evidence="1">
    <location>
        <begin position="245"/>
        <end position="278"/>
    </location>
</feature>
<name>A0ABR8A3X5_9CYAN</name>
<sequence>MNYRWQYHILAFVVPLLILQSEAVCFVPLPLMAQTKTPQERNSEAIKLFYLGLEQYNQGKYQEALETLQQALIIVRDIQARQGESLILYQIGQVYEKLRAYTKAIEFYQQALAIGKEIYNQDLVGKIHNQIGEVYRQMQNYNQALQAYQQALNFYKQINNPIGQGLTLNYIGQIYNELKEDQKALDAYQQALAILIKLNDKLGLVATYKNLGFTYENLGEYSKALDAYQQALALIPQTEYPVGAGAILDSIASVYTIIGKYTKALDIYQQALETAKKANNQGGESLTLHNIGGVYYRLGQYPQALKFYQQALALSRQISEKVAESSILNSIGLVYQQEEKYQEALPFYQAALKIVRTDNNLSTEKAAAILNNIGLAYRGLGEYNQALDVYQQSLAIINRGGSEIGKGTTLNNIGVVYFHLKEYGKALEFSQQALAIRQRIGDRAGVGDTLNNIGAVYQSLKDYDKAEKTLLAALEIWESLRQGLTDAQKISIFENQAKSYRLLQEVLIAQNKINSALEVSDRARARAFIELLAAKQSQTANPQLDIKPLTIEQIQNIAKVENATIVQYSIIDDKLLYIWLIKPTGEITFKPVDLSKATDTPLSQLVTISRKAMGVLDRGIFQPQSSLQPNPTQQLQKLYQILIKPIVQDLPTDANARVIFVPQESLFVVPFAALQDEQGKYLIDKHTILTAPAIQVLELTRKQKQNLNQSLKDVLVVGNPMMPKIPITEEKLAPLPGAEKEAKQIAELLKTQAIIGNKATETTIVSKMKQARIIHFATHGLLDDFKGLGVPGAIALTASNQDDGFLTSSEILDMKLSAELVVLSACNTGGGNITGDGVIGLSRSLITAGVPSVIVSLWAVNDDSTAFLMSEFYRQLQKNPDKAVALRQAILTTKKQYSHPFDWAAFTLIGEAD</sequence>
<evidence type="ECO:0000313" key="4">
    <source>
        <dbReference type="EMBL" id="MBD2194159.1"/>
    </source>
</evidence>
<dbReference type="Proteomes" id="UP000658514">
    <property type="component" value="Unassembled WGS sequence"/>
</dbReference>
<dbReference type="PROSITE" id="PS50293">
    <property type="entry name" value="TPR_REGION"/>
    <property type="match status" value="2"/>
</dbReference>
<feature type="repeat" description="TPR" evidence="1">
    <location>
        <begin position="205"/>
        <end position="238"/>
    </location>
</feature>
<evidence type="ECO:0000256" key="1">
    <source>
        <dbReference type="PROSITE-ProRule" id="PRU00339"/>
    </source>
</evidence>
<dbReference type="Gene3D" id="1.25.40.10">
    <property type="entry name" value="Tetratricopeptide repeat domain"/>
    <property type="match status" value="5"/>
</dbReference>
<feature type="repeat" description="TPR" evidence="1">
    <location>
        <begin position="85"/>
        <end position="118"/>
    </location>
</feature>
<protein>
    <submittedName>
        <fullName evidence="5">Tetratricopeptide repeat protein</fullName>
    </submittedName>
</protein>
<reference evidence="5" key="2">
    <citation type="submission" date="2020-08" db="EMBL/GenBank/DDBJ databases">
        <authorList>
            <person name="Chen M."/>
            <person name="Teng W."/>
            <person name="Zhao L."/>
            <person name="Hu C."/>
            <person name="Zhou Y."/>
            <person name="Han B."/>
            <person name="Song L."/>
            <person name="Shu W."/>
        </authorList>
    </citation>
    <scope>NUCLEOTIDE SEQUENCE</scope>
    <source>
        <strain evidence="5">FACHB-288</strain>
    </source>
</reference>
<dbReference type="Pfam" id="PF07720">
    <property type="entry name" value="TPR_3"/>
    <property type="match status" value="1"/>
</dbReference>
<dbReference type="InterPro" id="IPR019734">
    <property type="entry name" value="TPR_rpt"/>
</dbReference>
<evidence type="ECO:0000313" key="5">
    <source>
        <dbReference type="EMBL" id="MBD2194514.1"/>
    </source>
</evidence>
<dbReference type="EMBL" id="JACJQH010000002">
    <property type="protein sequence ID" value="MBD2194159.1"/>
    <property type="molecule type" value="Genomic_DNA"/>
</dbReference>
<dbReference type="EMBL" id="JACJQH010000004">
    <property type="protein sequence ID" value="MBD2194514.1"/>
    <property type="molecule type" value="Genomic_DNA"/>
</dbReference>
<organism evidence="5 6">
    <name type="scientific">Calothrix parietina FACHB-288</name>
    <dbReference type="NCBI Taxonomy" id="2692896"/>
    <lineage>
        <taxon>Bacteria</taxon>
        <taxon>Bacillati</taxon>
        <taxon>Cyanobacteriota</taxon>
        <taxon>Cyanophyceae</taxon>
        <taxon>Nostocales</taxon>
        <taxon>Calotrichaceae</taxon>
        <taxon>Calothrix</taxon>
    </lineage>
</organism>
<dbReference type="InterPro" id="IPR011990">
    <property type="entry name" value="TPR-like_helical_dom_sf"/>
</dbReference>
<feature type="repeat" description="TPR" evidence="1">
    <location>
        <begin position="447"/>
        <end position="480"/>
    </location>
</feature>
<accession>A0ABR8A3X5</accession>
<dbReference type="InterPro" id="IPR024983">
    <property type="entry name" value="CHAT_dom"/>
</dbReference>
<feature type="repeat" description="TPR" evidence="1">
    <location>
        <begin position="125"/>
        <end position="158"/>
    </location>
</feature>
<evidence type="ECO:0000256" key="2">
    <source>
        <dbReference type="SAM" id="Coils"/>
    </source>
</evidence>
<keyword evidence="1" id="KW-0802">TPR repeat</keyword>
<dbReference type="PANTHER" id="PTHR10098">
    <property type="entry name" value="RAPSYN-RELATED"/>
    <property type="match status" value="1"/>
</dbReference>
<evidence type="ECO:0000259" key="3">
    <source>
        <dbReference type="Pfam" id="PF12770"/>
    </source>
</evidence>
<feature type="repeat" description="TPR" evidence="1">
    <location>
        <begin position="325"/>
        <end position="358"/>
    </location>
</feature>